<sequence>MPRASSMRTASYFRCRTTRGSLPTCSSRSTGNVALSRPSTKKDSGKRHIYLSPKPILTTMLDIKIEGYKEAVQVFVQLAEQMQKRIVRQVLRKSARPMVLAARNRAPKRTGRLRKSIRVVSLKKDRVPTVVPMAIAPVFDVSKNGKVNAFYARFVHDGTKDRYPRSLTRKRAKGAKGSRVLVFTGSHGEKVFTRSARGLSPNPFMMQAFNSATGSTVDDFGKEMAAAVENFANKNFVKL</sequence>
<accession>A0A8S5M2X8</accession>
<reference evidence="2" key="1">
    <citation type="journal article" date="2021" name="Proc. Natl. Acad. Sci. U.S.A.">
        <title>A Catalog of Tens of Thousands of Viruses from Human Metagenomes Reveals Hidden Associations with Chronic Diseases.</title>
        <authorList>
            <person name="Tisza M.J."/>
            <person name="Buck C.B."/>
        </authorList>
    </citation>
    <scope>NUCLEOTIDE SEQUENCE</scope>
    <source>
        <strain evidence="2">Ctqpo8</strain>
    </source>
</reference>
<evidence type="ECO:0000313" key="2">
    <source>
        <dbReference type="EMBL" id="DAD76504.1"/>
    </source>
</evidence>
<organism evidence="2">
    <name type="scientific">Siphoviridae sp. ctqpo8</name>
    <dbReference type="NCBI Taxonomy" id="2826469"/>
    <lineage>
        <taxon>Viruses</taxon>
        <taxon>Duplodnaviria</taxon>
        <taxon>Heunggongvirae</taxon>
        <taxon>Uroviricota</taxon>
        <taxon>Caudoviricetes</taxon>
    </lineage>
</organism>
<evidence type="ECO:0000256" key="1">
    <source>
        <dbReference type="SAM" id="MobiDB-lite"/>
    </source>
</evidence>
<proteinExistence type="predicted"/>
<dbReference type="Pfam" id="PF04883">
    <property type="entry name" value="HK97-gp10_like"/>
    <property type="match status" value="1"/>
</dbReference>
<feature type="region of interest" description="Disordered" evidence="1">
    <location>
        <begin position="19"/>
        <end position="46"/>
    </location>
</feature>
<dbReference type="NCBIfam" id="TIGR01725">
    <property type="entry name" value="phge_HK97_gp10"/>
    <property type="match status" value="1"/>
</dbReference>
<dbReference type="InterPro" id="IPR010064">
    <property type="entry name" value="HK97-gp10_tail"/>
</dbReference>
<protein>
    <submittedName>
        <fullName evidence="2">Tail component</fullName>
    </submittedName>
</protein>
<name>A0A8S5M2X8_9CAUD</name>
<feature type="compositionally biased region" description="Polar residues" evidence="1">
    <location>
        <begin position="19"/>
        <end position="33"/>
    </location>
</feature>
<dbReference type="EMBL" id="BK014804">
    <property type="protein sequence ID" value="DAD76504.1"/>
    <property type="molecule type" value="Genomic_DNA"/>
</dbReference>